<protein>
    <recommendedName>
        <fullName evidence="5">Transport permease protein</fullName>
    </recommendedName>
</protein>
<evidence type="ECO:0000256" key="2">
    <source>
        <dbReference type="ARBA" id="ARBA00022692"/>
    </source>
</evidence>
<dbReference type="InterPro" id="IPR051784">
    <property type="entry name" value="Nod_factor_ABC_transporter"/>
</dbReference>
<dbReference type="PIRSF" id="PIRSF006648">
    <property type="entry name" value="DrrB"/>
    <property type="match status" value="1"/>
</dbReference>
<feature type="domain" description="ABC transmembrane type-2" evidence="6">
    <location>
        <begin position="28"/>
        <end position="260"/>
    </location>
</feature>
<feature type="transmembrane region" description="Helical" evidence="5">
    <location>
        <begin position="65"/>
        <end position="84"/>
    </location>
</feature>
<dbReference type="InterPro" id="IPR000412">
    <property type="entry name" value="ABC_2_transport"/>
</dbReference>
<feature type="transmembrane region" description="Helical" evidence="5">
    <location>
        <begin position="21"/>
        <end position="45"/>
    </location>
</feature>
<keyword evidence="3 5" id="KW-1133">Transmembrane helix</keyword>
<dbReference type="PROSITE" id="PS51012">
    <property type="entry name" value="ABC_TM2"/>
    <property type="match status" value="1"/>
</dbReference>
<evidence type="ECO:0000259" key="6">
    <source>
        <dbReference type="PROSITE" id="PS51012"/>
    </source>
</evidence>
<dbReference type="EMBL" id="JACBNQ010000034">
    <property type="protein sequence ID" value="NYB75956.1"/>
    <property type="molecule type" value="Genomic_DNA"/>
</dbReference>
<feature type="transmembrane region" description="Helical" evidence="5">
    <location>
        <begin position="238"/>
        <end position="257"/>
    </location>
</feature>
<feature type="transmembrane region" description="Helical" evidence="5">
    <location>
        <begin position="185"/>
        <end position="202"/>
    </location>
</feature>
<proteinExistence type="inferred from homology"/>
<comment type="similarity">
    <text evidence="5">Belongs to the ABC-2 integral membrane protein family.</text>
</comment>
<dbReference type="Proteomes" id="UP000611629">
    <property type="component" value="Unassembled WGS sequence"/>
</dbReference>
<dbReference type="AlphaFoldDB" id="A0A974BN32"/>
<keyword evidence="8" id="KW-1185">Reference proteome</keyword>
<dbReference type="PANTHER" id="PTHR43229:SF2">
    <property type="entry name" value="NODULATION PROTEIN J"/>
    <property type="match status" value="1"/>
</dbReference>
<comment type="caution">
    <text evidence="7">The sequence shown here is derived from an EMBL/GenBank/DDBJ whole genome shotgun (WGS) entry which is preliminary data.</text>
</comment>
<reference evidence="7" key="1">
    <citation type="submission" date="2020-07" db="EMBL/GenBank/DDBJ databases">
        <title>Genomic analysis of a strain of Sedimentibacter Hydroxybenzoicus DSM7310.</title>
        <authorList>
            <person name="Ma S."/>
        </authorList>
    </citation>
    <scope>NUCLEOTIDE SEQUENCE</scope>
    <source>
        <strain evidence="7">DSM 7310</strain>
    </source>
</reference>
<keyword evidence="2 5" id="KW-0812">Transmembrane</keyword>
<evidence type="ECO:0000256" key="3">
    <source>
        <dbReference type="ARBA" id="ARBA00022989"/>
    </source>
</evidence>
<comment type="subcellular location">
    <subcellularLocation>
        <location evidence="5">Cell membrane</location>
        <topology evidence="5">Multi-pass membrane protein</topology>
    </subcellularLocation>
    <subcellularLocation>
        <location evidence="1">Membrane</location>
        <topology evidence="1">Multi-pass membrane protein</topology>
    </subcellularLocation>
</comment>
<evidence type="ECO:0000256" key="5">
    <source>
        <dbReference type="RuleBase" id="RU361157"/>
    </source>
</evidence>
<keyword evidence="4 5" id="KW-0472">Membrane</keyword>
<evidence type="ECO:0000313" key="8">
    <source>
        <dbReference type="Proteomes" id="UP000611629"/>
    </source>
</evidence>
<evidence type="ECO:0000313" key="7">
    <source>
        <dbReference type="EMBL" id="NYB75956.1"/>
    </source>
</evidence>
<name>A0A974BN32_SEDHY</name>
<accession>A0A974BN32</accession>
<gene>
    <name evidence="7" type="ORF">HZF24_17550</name>
</gene>
<keyword evidence="5" id="KW-1003">Cell membrane</keyword>
<dbReference type="InterPro" id="IPR013525">
    <property type="entry name" value="ABC2_TM"/>
</dbReference>
<sequence>MNLKVLYGTMKKELMIKYRAYPAHFFVGNTLTGLYTVLGAWMMWKFLFEGNMAQDFSEITGTGDYISYVVVGSLTYLFVVRTCLNVSRSLITELREGTLESLMLAPFKRAEYFLGSMLVQTLTTSAEIIVSLIIAIPFGIDLSRADMGAFLIAFIVSLYAFFGVSMVLGSIMLYTRDTYISQNTLFAFLFLVCGISFPVQYLPEWLRVIAEVIPVTEAVNLIRVTLLSGSGISEQMQSVQYILLLSTAYVVVGFMQMKRCEEIALEKING</sequence>
<feature type="transmembrane region" description="Helical" evidence="5">
    <location>
        <begin position="112"/>
        <end position="136"/>
    </location>
</feature>
<dbReference type="GO" id="GO:0140359">
    <property type="term" value="F:ABC-type transporter activity"/>
    <property type="evidence" value="ECO:0007669"/>
    <property type="project" value="InterPro"/>
</dbReference>
<dbReference type="RefSeq" id="WP_179239673.1">
    <property type="nucleotide sequence ID" value="NZ_JACBNQ010000034.1"/>
</dbReference>
<feature type="transmembrane region" description="Helical" evidence="5">
    <location>
        <begin position="148"/>
        <end position="173"/>
    </location>
</feature>
<dbReference type="InterPro" id="IPR047817">
    <property type="entry name" value="ABC2_TM_bact-type"/>
</dbReference>
<organism evidence="7 8">
    <name type="scientific">Sedimentibacter hydroxybenzoicus DSM 7310</name>
    <dbReference type="NCBI Taxonomy" id="1123245"/>
    <lineage>
        <taxon>Bacteria</taxon>
        <taxon>Bacillati</taxon>
        <taxon>Bacillota</taxon>
        <taxon>Tissierellia</taxon>
        <taxon>Sedimentibacter</taxon>
    </lineage>
</organism>
<evidence type="ECO:0000256" key="1">
    <source>
        <dbReference type="ARBA" id="ARBA00004141"/>
    </source>
</evidence>
<dbReference type="PANTHER" id="PTHR43229">
    <property type="entry name" value="NODULATION PROTEIN J"/>
    <property type="match status" value="1"/>
</dbReference>
<evidence type="ECO:0000256" key="4">
    <source>
        <dbReference type="ARBA" id="ARBA00023136"/>
    </source>
</evidence>
<keyword evidence="5" id="KW-0813">Transport</keyword>
<dbReference type="Pfam" id="PF01061">
    <property type="entry name" value="ABC2_membrane"/>
    <property type="match status" value="1"/>
</dbReference>
<dbReference type="GO" id="GO:0043190">
    <property type="term" value="C:ATP-binding cassette (ABC) transporter complex"/>
    <property type="evidence" value="ECO:0007669"/>
    <property type="project" value="InterPro"/>
</dbReference>